<evidence type="ECO:0000313" key="1">
    <source>
        <dbReference type="EMBL" id="QHC34121.1"/>
    </source>
</evidence>
<dbReference type="AlphaFoldDB" id="A0A857FIZ0"/>
<dbReference type="Proteomes" id="UP000464674">
    <property type="component" value="Chromosome"/>
</dbReference>
<protein>
    <submittedName>
        <fullName evidence="1">Uncharacterized protein</fullName>
    </submittedName>
</protein>
<proteinExistence type="predicted"/>
<gene>
    <name evidence="1" type="ORF">FMA36_00075</name>
</gene>
<organism evidence="1 2">
    <name type="scientific">Komagataeibacter xylinus</name>
    <name type="common">Gluconacetobacter xylinus</name>
    <dbReference type="NCBI Taxonomy" id="28448"/>
    <lineage>
        <taxon>Bacteria</taxon>
        <taxon>Pseudomonadati</taxon>
        <taxon>Pseudomonadota</taxon>
        <taxon>Alphaproteobacteria</taxon>
        <taxon>Acetobacterales</taxon>
        <taxon>Acetobacteraceae</taxon>
        <taxon>Komagataeibacter</taxon>
    </lineage>
</organism>
<evidence type="ECO:0000313" key="2">
    <source>
        <dbReference type="Proteomes" id="UP000464674"/>
    </source>
</evidence>
<name>A0A857FIZ0_KOMXY</name>
<sequence length="79" mass="9195">MVEALPTIEKGVPMPSIQTKSTGPRYNLMLDMDLGDSFSISARELKTWNNTAKRVRMKHPARKYAYRKTETGYRFWRVA</sequence>
<reference evidence="1 2" key="1">
    <citation type="journal article" date="2020" name="Carbohydr. Polym.">
        <title>Characterization and optimization of production of bacterial cellulose from strain CGMCC 17276 based on whole-genome analysis.</title>
        <authorList>
            <person name="Lu T."/>
            <person name="Gao H."/>
            <person name="Liao B."/>
            <person name="Wu J."/>
            <person name="Zhang W."/>
            <person name="Huang J."/>
            <person name="Liu M."/>
            <person name="Huang J."/>
            <person name="Chang Z."/>
            <person name="Jin M."/>
            <person name="Yi Z."/>
            <person name="Jiang D."/>
        </authorList>
    </citation>
    <scope>NUCLEOTIDE SEQUENCE [LARGE SCALE GENOMIC DNA]</scope>
    <source>
        <strain evidence="1 2">CGMCC 17276</strain>
    </source>
</reference>
<dbReference type="RefSeq" id="WP_159259968.1">
    <property type="nucleotide sequence ID" value="NZ_CP041348.1"/>
</dbReference>
<dbReference type="EMBL" id="CP041348">
    <property type="protein sequence ID" value="QHC34121.1"/>
    <property type="molecule type" value="Genomic_DNA"/>
</dbReference>
<accession>A0A857FIZ0</accession>